<protein>
    <submittedName>
        <fullName evidence="2">Uncharacterized protein</fullName>
    </submittedName>
</protein>
<evidence type="ECO:0000256" key="1">
    <source>
        <dbReference type="SAM" id="MobiDB-lite"/>
    </source>
</evidence>
<organism evidence="2 3">
    <name type="scientific">Entomortierella parvispora</name>
    <dbReference type="NCBI Taxonomy" id="205924"/>
    <lineage>
        <taxon>Eukaryota</taxon>
        <taxon>Fungi</taxon>
        <taxon>Fungi incertae sedis</taxon>
        <taxon>Mucoromycota</taxon>
        <taxon>Mortierellomycotina</taxon>
        <taxon>Mortierellomycetes</taxon>
        <taxon>Mortierellales</taxon>
        <taxon>Mortierellaceae</taxon>
        <taxon>Entomortierella</taxon>
    </lineage>
</organism>
<evidence type="ECO:0000313" key="3">
    <source>
        <dbReference type="Proteomes" id="UP000827284"/>
    </source>
</evidence>
<feature type="compositionally biased region" description="Basic and acidic residues" evidence="1">
    <location>
        <begin position="70"/>
        <end position="83"/>
    </location>
</feature>
<comment type="caution">
    <text evidence="2">The sequence shown here is derived from an EMBL/GenBank/DDBJ whole genome shotgun (WGS) entry which is preliminary data.</text>
</comment>
<gene>
    <name evidence="2" type="ORF">EMPS_04544</name>
</gene>
<keyword evidence="3" id="KW-1185">Reference proteome</keyword>
<dbReference type="OrthoDB" id="2265579at2759"/>
<feature type="region of interest" description="Disordered" evidence="1">
    <location>
        <begin position="61"/>
        <end position="84"/>
    </location>
</feature>
<feature type="region of interest" description="Disordered" evidence="1">
    <location>
        <begin position="226"/>
        <end position="339"/>
    </location>
</feature>
<dbReference type="AlphaFoldDB" id="A0A9P3LVM6"/>
<dbReference type="EMBL" id="BQFW01000006">
    <property type="protein sequence ID" value="GJJ72187.1"/>
    <property type="molecule type" value="Genomic_DNA"/>
</dbReference>
<dbReference type="Proteomes" id="UP000827284">
    <property type="component" value="Unassembled WGS sequence"/>
</dbReference>
<reference evidence="2" key="2">
    <citation type="journal article" date="2022" name="Microbiol. Resour. Announc.">
        <title>Whole-Genome Sequence of Entomortierella parvispora E1425, a Mucoromycotan Fungus Associated with Burkholderiaceae-Related Endosymbiotic Bacteria.</title>
        <authorList>
            <person name="Herlambang A."/>
            <person name="Guo Y."/>
            <person name="Takashima Y."/>
            <person name="Narisawa K."/>
            <person name="Ohta H."/>
            <person name="Nishizawa T."/>
        </authorList>
    </citation>
    <scope>NUCLEOTIDE SEQUENCE</scope>
    <source>
        <strain evidence="2">E1425</strain>
    </source>
</reference>
<feature type="compositionally biased region" description="Low complexity" evidence="1">
    <location>
        <begin position="229"/>
        <end position="261"/>
    </location>
</feature>
<evidence type="ECO:0000313" key="2">
    <source>
        <dbReference type="EMBL" id="GJJ72187.1"/>
    </source>
</evidence>
<feature type="compositionally biased region" description="Gly residues" evidence="1">
    <location>
        <begin position="360"/>
        <end position="385"/>
    </location>
</feature>
<feature type="region of interest" description="Disordered" evidence="1">
    <location>
        <begin position="440"/>
        <end position="461"/>
    </location>
</feature>
<sequence>MPINLHDIEKFDETRLRIRHLHFAITEEARQLKNWINAMAIFTSYLAPLILASQKNEVPAEAASSSATSKDSEAPPGTRHDEDSSLVADVIRGDTALTAKDVNYIQYSISTMVRYAPSPAEANVIYMFFLQQCQLPIRNDDTIDTCLISLIYQYAQAKEDPELQDKGLDLIKVALERGIGLPSYQSRKSQPKNRLQYPQKETILASVSKPILIRHSLQITEDGLALETRQPQARPSPQRRQIPQTINTRPQQQQPPQQQPLQERRQGQERPPRSGQGVRPRNSVPTNTPQQDAPKLSPRSSTAAKDGKFNKGSAEGPASDIRGPSREKKAFNRGYNTVSTDSTDEFMYVPFEGAGRRGRGGGLGSGRGGRGGRGGFRGDFGGGLPMGPPREVKFVPASTNTMPKTYHHEDEADKTVVGSDVKAAVAPSEDLASELVRGVEDMKLNDQKPQENKKEQDETQV</sequence>
<reference evidence="2" key="1">
    <citation type="submission" date="2021-11" db="EMBL/GenBank/DDBJ databases">
        <authorList>
            <person name="Herlambang A."/>
            <person name="Guo Y."/>
            <person name="Takashima Y."/>
            <person name="Nishizawa T."/>
        </authorList>
    </citation>
    <scope>NUCLEOTIDE SEQUENCE</scope>
    <source>
        <strain evidence="2">E1425</strain>
    </source>
</reference>
<name>A0A9P3LVM6_9FUNG</name>
<accession>A0A9P3LVM6</accession>
<feature type="compositionally biased region" description="Basic and acidic residues" evidence="1">
    <location>
        <begin position="262"/>
        <end position="272"/>
    </location>
</feature>
<feature type="region of interest" description="Disordered" evidence="1">
    <location>
        <begin position="352"/>
        <end position="396"/>
    </location>
</feature>
<proteinExistence type="predicted"/>